<dbReference type="Proteomes" id="UP000789375">
    <property type="component" value="Unassembled WGS sequence"/>
</dbReference>
<name>A0A9N9DGH6_FUNMO</name>
<evidence type="ECO:0000313" key="1">
    <source>
        <dbReference type="EMBL" id="CAG8634558.1"/>
    </source>
</evidence>
<accession>A0A9N9DGH6</accession>
<dbReference type="AlphaFoldDB" id="A0A9N9DGH6"/>
<reference evidence="1" key="1">
    <citation type="submission" date="2021-06" db="EMBL/GenBank/DDBJ databases">
        <authorList>
            <person name="Kallberg Y."/>
            <person name="Tangrot J."/>
            <person name="Rosling A."/>
        </authorList>
    </citation>
    <scope>NUCLEOTIDE SEQUENCE</scope>
    <source>
        <strain evidence="1">87-6 pot B 2015</strain>
    </source>
</reference>
<protein>
    <submittedName>
        <fullName evidence="1">10497_t:CDS:1</fullName>
    </submittedName>
</protein>
<gene>
    <name evidence="1" type="ORF">FMOSSE_LOCUS10664</name>
</gene>
<evidence type="ECO:0000313" key="2">
    <source>
        <dbReference type="Proteomes" id="UP000789375"/>
    </source>
</evidence>
<dbReference type="EMBL" id="CAJVPP010003667">
    <property type="protein sequence ID" value="CAG8634558.1"/>
    <property type="molecule type" value="Genomic_DNA"/>
</dbReference>
<organism evidence="1 2">
    <name type="scientific">Funneliformis mosseae</name>
    <name type="common">Endomycorrhizal fungus</name>
    <name type="synonym">Glomus mosseae</name>
    <dbReference type="NCBI Taxonomy" id="27381"/>
    <lineage>
        <taxon>Eukaryota</taxon>
        <taxon>Fungi</taxon>
        <taxon>Fungi incertae sedis</taxon>
        <taxon>Mucoromycota</taxon>
        <taxon>Glomeromycotina</taxon>
        <taxon>Glomeromycetes</taxon>
        <taxon>Glomerales</taxon>
        <taxon>Glomeraceae</taxon>
        <taxon>Funneliformis</taxon>
    </lineage>
</organism>
<sequence length="70" mass="8196">SPALDIQHKLTFKGEIQLQVKSSEIRKLSHISGENAVSSYRQITENYRKKEEICEKLDNKRKENTSIYDE</sequence>
<keyword evidence="2" id="KW-1185">Reference proteome</keyword>
<feature type="non-terminal residue" evidence="1">
    <location>
        <position position="70"/>
    </location>
</feature>
<proteinExistence type="predicted"/>
<comment type="caution">
    <text evidence="1">The sequence shown here is derived from an EMBL/GenBank/DDBJ whole genome shotgun (WGS) entry which is preliminary data.</text>
</comment>